<protein>
    <recommendedName>
        <fullName evidence="9">Chaperone protein DnaJ</fullName>
    </recommendedName>
</protein>
<dbReference type="InterPro" id="IPR001623">
    <property type="entry name" value="DnaJ_domain"/>
</dbReference>
<feature type="binding site" evidence="9">
    <location>
        <position position="221"/>
    </location>
    <ligand>
        <name>Zn(2+)</name>
        <dbReference type="ChEBI" id="CHEBI:29105"/>
        <label>2</label>
    </ligand>
</feature>
<evidence type="ECO:0000256" key="10">
    <source>
        <dbReference type="PROSITE-ProRule" id="PRU00546"/>
    </source>
</evidence>
<evidence type="ECO:0000256" key="9">
    <source>
        <dbReference type="HAMAP-Rule" id="MF_01152"/>
    </source>
</evidence>
<proteinExistence type="inferred from homology"/>
<dbReference type="Pfam" id="PF01556">
    <property type="entry name" value="DnaJ_C"/>
    <property type="match status" value="1"/>
</dbReference>
<keyword evidence="6 9" id="KW-0862">Zinc</keyword>
<dbReference type="HAMAP" id="MF_01152">
    <property type="entry name" value="DnaJ"/>
    <property type="match status" value="1"/>
</dbReference>
<dbReference type="SUPFAM" id="SSF46565">
    <property type="entry name" value="Chaperone J-domain"/>
    <property type="match status" value="1"/>
</dbReference>
<comment type="subcellular location">
    <subcellularLocation>
        <location evidence="9">Cytoplasm</location>
    </subcellularLocation>
</comment>
<dbReference type="Pfam" id="PF00684">
    <property type="entry name" value="DnaJ_CXXCXGXG"/>
    <property type="match status" value="1"/>
</dbReference>
<dbReference type="Gene3D" id="2.10.230.10">
    <property type="entry name" value="Heat shock protein DnaJ, cysteine-rich domain"/>
    <property type="match status" value="1"/>
</dbReference>
<evidence type="ECO:0000259" key="12">
    <source>
        <dbReference type="PROSITE" id="PS50076"/>
    </source>
</evidence>
<keyword evidence="15" id="KW-1185">Reference proteome</keyword>
<dbReference type="InterPro" id="IPR018253">
    <property type="entry name" value="DnaJ_domain_CS"/>
</dbReference>
<dbReference type="PANTHER" id="PTHR43096">
    <property type="entry name" value="DNAJ HOMOLOG 1, MITOCHONDRIAL-RELATED"/>
    <property type="match status" value="1"/>
</dbReference>
<dbReference type="SUPFAM" id="SSF49493">
    <property type="entry name" value="HSP40/DnaJ peptide-binding domain"/>
    <property type="match status" value="2"/>
</dbReference>
<evidence type="ECO:0000256" key="2">
    <source>
        <dbReference type="ARBA" id="ARBA00022705"/>
    </source>
</evidence>
<feature type="zinc finger region" description="CR-type" evidence="10">
    <location>
        <begin position="169"/>
        <end position="247"/>
    </location>
</feature>
<evidence type="ECO:0000256" key="8">
    <source>
        <dbReference type="ARBA" id="ARBA00023186"/>
    </source>
</evidence>
<keyword evidence="1 9" id="KW-0963">Cytoplasm</keyword>
<dbReference type="PANTHER" id="PTHR43096:SF54">
    <property type="entry name" value="CHAPERONE PROTEIN DNAJ 1"/>
    <property type="match status" value="1"/>
</dbReference>
<dbReference type="InterPro" id="IPR036869">
    <property type="entry name" value="J_dom_sf"/>
</dbReference>
<dbReference type="SMART" id="SM00271">
    <property type="entry name" value="DnaJ"/>
    <property type="match status" value="1"/>
</dbReference>
<feature type="binding site" evidence="9">
    <location>
        <position position="185"/>
    </location>
    <ligand>
        <name>Zn(2+)</name>
        <dbReference type="ChEBI" id="CHEBI:29105"/>
        <label>1</label>
    </ligand>
</feature>
<keyword evidence="2 9" id="KW-0235">DNA replication</keyword>
<evidence type="ECO:0000256" key="4">
    <source>
        <dbReference type="ARBA" id="ARBA00022737"/>
    </source>
</evidence>
<feature type="binding site" evidence="9">
    <location>
        <position position="201"/>
    </location>
    <ligand>
        <name>Zn(2+)</name>
        <dbReference type="ChEBI" id="CHEBI:29105"/>
        <label>2</label>
    </ligand>
</feature>
<dbReference type="InterPro" id="IPR002939">
    <property type="entry name" value="DnaJ_C"/>
</dbReference>
<keyword evidence="7 9" id="KW-0346">Stress response</keyword>
<dbReference type="InterPro" id="IPR012724">
    <property type="entry name" value="DnaJ"/>
</dbReference>
<evidence type="ECO:0000313" key="14">
    <source>
        <dbReference type="EMBL" id="NJP67748.1"/>
    </source>
</evidence>
<dbReference type="NCBIfam" id="TIGR02349">
    <property type="entry name" value="DnaJ_bact"/>
    <property type="match status" value="1"/>
</dbReference>
<dbReference type="InterPro" id="IPR036410">
    <property type="entry name" value="HSP_DnaJ_Cys-rich_dom_sf"/>
</dbReference>
<feature type="binding site" evidence="9">
    <location>
        <position position="235"/>
    </location>
    <ligand>
        <name>Zn(2+)</name>
        <dbReference type="ChEBI" id="CHEBI:29105"/>
        <label>1</label>
    </ligand>
</feature>
<dbReference type="InterPro" id="IPR008971">
    <property type="entry name" value="HSP40/DnaJ_pept-bd"/>
</dbReference>
<accession>A0ABX1AKW9</accession>
<dbReference type="Pfam" id="PF00226">
    <property type="entry name" value="DnaJ"/>
    <property type="match status" value="1"/>
</dbReference>
<keyword evidence="8 9" id="KW-0143">Chaperone</keyword>
<dbReference type="EMBL" id="JAAVJB010000136">
    <property type="protein sequence ID" value="NJP67748.1"/>
    <property type="molecule type" value="Genomic_DNA"/>
</dbReference>
<feature type="binding site" evidence="9">
    <location>
        <position position="182"/>
    </location>
    <ligand>
        <name>Zn(2+)</name>
        <dbReference type="ChEBI" id="CHEBI:29105"/>
        <label>1</label>
    </ligand>
</feature>
<feature type="binding site" evidence="9">
    <location>
        <position position="224"/>
    </location>
    <ligand>
        <name>Zn(2+)</name>
        <dbReference type="ChEBI" id="CHEBI:29105"/>
        <label>2</label>
    </ligand>
</feature>
<evidence type="ECO:0000256" key="3">
    <source>
        <dbReference type="ARBA" id="ARBA00022723"/>
    </source>
</evidence>
<dbReference type="PROSITE" id="PS50076">
    <property type="entry name" value="DNAJ_2"/>
    <property type="match status" value="1"/>
</dbReference>
<dbReference type="Proteomes" id="UP000746503">
    <property type="component" value="Unassembled WGS sequence"/>
</dbReference>
<sequence>MSTKDFIEKDYYKALGVPRDATEAEIKKAYRKLAREFHPDANKGDAKAEERFKDVSEAYDVLGDAKRRKEYDEARALFGGNGGFRPGPGAGGGGQFNFDLGDLFGGAPGAPGSPGGSTGTQQPGGFGGGIGDVFGGIFNRGGTGPRTQPRRGQDIESEVTLSFTEAVDGATVPLRMSSSAACKSCRGTGDKNGTPRVCPTCVGTGQVSRGGGGGFSLTDPCVDCKGRGLIADDPCAVCRGSGRATSSRTMQVRIPAGVSDGQRIRLRGKGAPGERGGPAGDLYVVVHVDGHPVFGRRGDNLTVTVPVTFPEAALGGDVKVPTLGGPPVTLKLPPGTPSGRTMRARGKGATRKDGTRGDLLVTIEVAVPRELGTEARKALEEYRAATGGEDPRGALFEAAKGD</sequence>
<evidence type="ECO:0000256" key="1">
    <source>
        <dbReference type="ARBA" id="ARBA00022490"/>
    </source>
</evidence>
<dbReference type="CDD" id="cd10747">
    <property type="entry name" value="DnaJ_C"/>
    <property type="match status" value="1"/>
</dbReference>
<feature type="region of interest" description="Disordered" evidence="11">
    <location>
        <begin position="334"/>
        <end position="354"/>
    </location>
</feature>
<dbReference type="PRINTS" id="PR00625">
    <property type="entry name" value="JDOMAIN"/>
</dbReference>
<name>A0ABX1AKW9_9ACTN</name>
<feature type="repeat" description="CXXCXGXG motif" evidence="9">
    <location>
        <begin position="182"/>
        <end position="189"/>
    </location>
</feature>
<evidence type="ECO:0000256" key="11">
    <source>
        <dbReference type="SAM" id="MobiDB-lite"/>
    </source>
</evidence>
<dbReference type="SUPFAM" id="SSF57938">
    <property type="entry name" value="DnaJ/Hsp40 cysteine-rich domain"/>
    <property type="match status" value="1"/>
</dbReference>
<feature type="binding site" evidence="9">
    <location>
        <position position="238"/>
    </location>
    <ligand>
        <name>Zn(2+)</name>
        <dbReference type="ChEBI" id="CHEBI:29105"/>
        <label>1</label>
    </ligand>
</feature>
<comment type="function">
    <text evidence="9">Participates actively in the response to hyperosmotic and heat shock by preventing the aggregation of stress-denatured proteins and by disaggregating proteins, also in an autonomous, DnaK-independent fashion. Unfolded proteins bind initially to DnaJ; upon interaction with the DnaJ-bound protein, DnaK hydrolyzes its bound ATP, resulting in the formation of a stable complex. GrpE releases ADP from DnaK; ATP binding to DnaK triggers the release of the substrate protein, thus completing the reaction cycle. Several rounds of ATP-dependent interactions between DnaJ, DnaK and GrpE are required for fully efficient folding. Also involved, together with DnaK and GrpE, in the DNA replication of plasmids through activation of initiation proteins.</text>
</comment>
<dbReference type="Gene3D" id="1.10.287.110">
    <property type="entry name" value="DnaJ domain"/>
    <property type="match status" value="1"/>
</dbReference>
<gene>
    <name evidence="9 14" type="primary">dnaJ</name>
    <name evidence="14" type="ORF">HCJ92_15930</name>
</gene>
<evidence type="ECO:0000256" key="6">
    <source>
        <dbReference type="ARBA" id="ARBA00022833"/>
    </source>
</evidence>
<feature type="repeat" description="CXXCXGXG motif" evidence="9">
    <location>
        <begin position="221"/>
        <end position="228"/>
    </location>
</feature>
<feature type="domain" description="CR-type" evidence="13">
    <location>
        <begin position="169"/>
        <end position="247"/>
    </location>
</feature>
<dbReference type="PROSITE" id="PS51188">
    <property type="entry name" value="ZF_CR"/>
    <property type="match status" value="1"/>
</dbReference>
<comment type="cofactor">
    <cofactor evidence="9">
        <name>Zn(2+)</name>
        <dbReference type="ChEBI" id="CHEBI:29105"/>
    </cofactor>
    <text evidence="9">Binds 2 Zn(2+) ions per monomer.</text>
</comment>
<feature type="repeat" description="CXXCXGXG motif" evidence="9">
    <location>
        <begin position="235"/>
        <end position="242"/>
    </location>
</feature>
<dbReference type="Gene3D" id="2.60.260.20">
    <property type="entry name" value="Urease metallochaperone UreE, N-terminal domain"/>
    <property type="match status" value="2"/>
</dbReference>
<keyword evidence="4 9" id="KW-0677">Repeat</keyword>
<dbReference type="NCBIfam" id="NF010888">
    <property type="entry name" value="PRK14295.1"/>
    <property type="match status" value="1"/>
</dbReference>
<evidence type="ECO:0000256" key="5">
    <source>
        <dbReference type="ARBA" id="ARBA00022771"/>
    </source>
</evidence>
<comment type="caution">
    <text evidence="14">The sequence shown here is derived from an EMBL/GenBank/DDBJ whole genome shotgun (WGS) entry which is preliminary data.</text>
</comment>
<dbReference type="InterPro" id="IPR001305">
    <property type="entry name" value="HSP_DnaJ_Cys-rich_dom"/>
</dbReference>
<keyword evidence="5 9" id="KW-0863">Zinc-finger</keyword>
<comment type="similarity">
    <text evidence="9">Belongs to the DnaJ family.</text>
</comment>
<dbReference type="CDD" id="cd10719">
    <property type="entry name" value="DnaJ_zf"/>
    <property type="match status" value="1"/>
</dbReference>
<feature type="binding site" evidence="9">
    <location>
        <position position="198"/>
    </location>
    <ligand>
        <name>Zn(2+)</name>
        <dbReference type="ChEBI" id="CHEBI:29105"/>
        <label>2</label>
    </ligand>
</feature>
<evidence type="ECO:0000259" key="13">
    <source>
        <dbReference type="PROSITE" id="PS51188"/>
    </source>
</evidence>
<dbReference type="PROSITE" id="PS00636">
    <property type="entry name" value="DNAJ_1"/>
    <property type="match status" value="1"/>
</dbReference>
<feature type="region of interest" description="Disordered" evidence="11">
    <location>
        <begin position="105"/>
        <end position="131"/>
    </location>
</feature>
<dbReference type="CDD" id="cd06257">
    <property type="entry name" value="DnaJ"/>
    <property type="match status" value="1"/>
</dbReference>
<evidence type="ECO:0000313" key="15">
    <source>
        <dbReference type="Proteomes" id="UP000746503"/>
    </source>
</evidence>
<dbReference type="RefSeq" id="WP_167934264.1">
    <property type="nucleotide sequence ID" value="NZ_JAAVJB010000136.1"/>
</dbReference>
<feature type="repeat" description="CXXCXGXG motif" evidence="9">
    <location>
        <begin position="198"/>
        <end position="205"/>
    </location>
</feature>
<comment type="domain">
    <text evidence="9">The J domain is necessary and sufficient to stimulate DnaK ATPase activity. Zinc center 1 plays an important role in the autonomous, DnaK-independent chaperone activity of DnaJ. Zinc center 2 is essential for interaction with DnaK and for DnaJ activity.</text>
</comment>
<keyword evidence="3 9" id="KW-0479">Metal-binding</keyword>
<feature type="domain" description="J" evidence="12">
    <location>
        <begin position="10"/>
        <end position="75"/>
    </location>
</feature>
<evidence type="ECO:0000256" key="7">
    <source>
        <dbReference type="ARBA" id="ARBA00023016"/>
    </source>
</evidence>
<comment type="subunit">
    <text evidence="9">Homodimer.</text>
</comment>
<reference evidence="14 15" key="1">
    <citation type="submission" date="2020-03" db="EMBL/GenBank/DDBJ databases">
        <title>Draft genome of Streptomyces sp. ventii, isolated from the Axial Seamount in the Pacific Ocean, and resequencing of the two type strains Streptomyces lonarensis strain NCL 716 and Streptomyces bohaiensis strain 11A07.</title>
        <authorList>
            <person name="Loughran R.M."/>
            <person name="Pfannmuller K.M."/>
            <person name="Wasson B.J."/>
            <person name="Deadmond M.C."/>
            <person name="Paddock B.E."/>
            <person name="Koyack M.J."/>
            <person name="Gallegos D.A."/>
            <person name="Mitchell E.A."/>
            <person name="Ushijima B."/>
            <person name="Saw J.H."/>
            <person name="Mcphail K.L."/>
            <person name="Videau P."/>
        </authorList>
    </citation>
    <scope>NUCLEOTIDE SEQUENCE [LARGE SCALE GENOMIC DNA]</scope>
    <source>
        <strain evidence="15">5675061</strain>
    </source>
</reference>
<organism evidence="14 15">
    <name type="scientific">Streptomyces spiramenti</name>
    <dbReference type="NCBI Taxonomy" id="2720606"/>
    <lineage>
        <taxon>Bacteria</taxon>
        <taxon>Bacillati</taxon>
        <taxon>Actinomycetota</taxon>
        <taxon>Actinomycetes</taxon>
        <taxon>Kitasatosporales</taxon>
        <taxon>Streptomycetaceae</taxon>
        <taxon>Streptomyces</taxon>
    </lineage>
</organism>